<accession>A0A098QTS8</accession>
<comment type="similarity">
    <text evidence="1">Belongs to the sigma-70 factor family. ECF subfamily.</text>
</comment>
<reference evidence="7 8" key="1">
    <citation type="submission" date="2014-05" db="EMBL/GenBank/DDBJ databases">
        <title>De novo Genome Sequence of Spirocheata sp.</title>
        <authorList>
            <person name="Shivani Y."/>
            <person name="Subhash Y."/>
            <person name="Tushar L."/>
            <person name="Sasikala C."/>
            <person name="Ramana C.V."/>
        </authorList>
    </citation>
    <scope>NUCLEOTIDE SEQUENCE [LARGE SCALE GENOMIC DNA]</scope>
    <source>
        <strain evidence="7 8">JC230</strain>
    </source>
</reference>
<protein>
    <recommendedName>
        <fullName evidence="6">RNA polymerase sigma-70 ECF-like HTH domain-containing protein</fullName>
    </recommendedName>
</protein>
<dbReference type="EMBL" id="JNUP01000071">
    <property type="protein sequence ID" value="KGE70976.1"/>
    <property type="molecule type" value="Genomic_DNA"/>
</dbReference>
<dbReference type="Gene3D" id="1.10.10.10">
    <property type="entry name" value="Winged helix-like DNA-binding domain superfamily/Winged helix DNA-binding domain"/>
    <property type="match status" value="1"/>
</dbReference>
<sequence length="183" mass="21192">MNQEEHPHPSERHKLEAAYRQEHPRLLARLRATGRSLEEAEDLIHDVYAETMARVSLISRIRNLPAWINALLKRRTIDAWRHDQVRQRAGHIDLGEETIQEIIAGAGLDPMEQFIRENLVDALNDSIAALPPAQRWVIEMQMFQGLTFRELAEMSGESMDTLSARKRYALANLSRALRHWIED</sequence>
<comment type="caution">
    <text evidence="7">The sequence shown here is derived from an EMBL/GenBank/DDBJ whole genome shotgun (WGS) entry which is preliminary data.</text>
</comment>
<dbReference type="Gene3D" id="1.10.1740.10">
    <property type="match status" value="1"/>
</dbReference>
<dbReference type="AlphaFoldDB" id="A0A098QTS8"/>
<dbReference type="SUPFAM" id="SSF88659">
    <property type="entry name" value="Sigma3 and sigma4 domains of RNA polymerase sigma factors"/>
    <property type="match status" value="1"/>
</dbReference>
<dbReference type="InterPro" id="IPR053812">
    <property type="entry name" value="HTH_Sigma70_ECF-like"/>
</dbReference>
<evidence type="ECO:0000256" key="4">
    <source>
        <dbReference type="ARBA" id="ARBA00023125"/>
    </source>
</evidence>
<name>A0A098QTS8_9SPIO</name>
<dbReference type="InterPro" id="IPR013325">
    <property type="entry name" value="RNA_pol_sigma_r2"/>
</dbReference>
<evidence type="ECO:0000259" key="6">
    <source>
        <dbReference type="Pfam" id="PF07638"/>
    </source>
</evidence>
<evidence type="ECO:0000256" key="3">
    <source>
        <dbReference type="ARBA" id="ARBA00023082"/>
    </source>
</evidence>
<evidence type="ECO:0000256" key="1">
    <source>
        <dbReference type="ARBA" id="ARBA00010641"/>
    </source>
</evidence>
<evidence type="ECO:0000313" key="7">
    <source>
        <dbReference type="EMBL" id="KGE70976.1"/>
    </source>
</evidence>
<dbReference type="InterPro" id="IPR039425">
    <property type="entry name" value="RNA_pol_sigma-70-like"/>
</dbReference>
<dbReference type="GO" id="GO:0006352">
    <property type="term" value="P:DNA-templated transcription initiation"/>
    <property type="evidence" value="ECO:0007669"/>
    <property type="project" value="InterPro"/>
</dbReference>
<dbReference type="RefSeq" id="WP_037549647.1">
    <property type="nucleotide sequence ID" value="NZ_JNUP01000071.1"/>
</dbReference>
<evidence type="ECO:0000256" key="2">
    <source>
        <dbReference type="ARBA" id="ARBA00023015"/>
    </source>
</evidence>
<keyword evidence="2" id="KW-0805">Transcription regulation</keyword>
<keyword evidence="4" id="KW-0238">DNA-binding</keyword>
<dbReference type="PANTHER" id="PTHR43133">
    <property type="entry name" value="RNA POLYMERASE ECF-TYPE SIGMA FACTO"/>
    <property type="match status" value="1"/>
</dbReference>
<gene>
    <name evidence="7" type="ORF">DC28_13660</name>
</gene>
<dbReference type="PANTHER" id="PTHR43133:SF8">
    <property type="entry name" value="RNA POLYMERASE SIGMA FACTOR HI_1459-RELATED"/>
    <property type="match status" value="1"/>
</dbReference>
<keyword evidence="3" id="KW-0731">Sigma factor</keyword>
<evidence type="ECO:0000313" key="8">
    <source>
        <dbReference type="Proteomes" id="UP000029692"/>
    </source>
</evidence>
<evidence type="ECO:0000256" key="5">
    <source>
        <dbReference type="ARBA" id="ARBA00023163"/>
    </source>
</evidence>
<dbReference type="Pfam" id="PF07638">
    <property type="entry name" value="Sigma70_ECF"/>
    <property type="match status" value="1"/>
</dbReference>
<dbReference type="InterPro" id="IPR013324">
    <property type="entry name" value="RNA_pol_sigma_r3/r4-like"/>
</dbReference>
<organism evidence="7 8">
    <name type="scientific">Spirochaeta lutea</name>
    <dbReference type="NCBI Taxonomy" id="1480694"/>
    <lineage>
        <taxon>Bacteria</taxon>
        <taxon>Pseudomonadati</taxon>
        <taxon>Spirochaetota</taxon>
        <taxon>Spirochaetia</taxon>
        <taxon>Spirochaetales</taxon>
        <taxon>Spirochaetaceae</taxon>
        <taxon>Spirochaeta</taxon>
    </lineage>
</organism>
<dbReference type="eggNOG" id="COG1595">
    <property type="taxonomic scope" value="Bacteria"/>
</dbReference>
<dbReference type="STRING" id="1480694.DC28_13660"/>
<dbReference type="InterPro" id="IPR036388">
    <property type="entry name" value="WH-like_DNA-bd_sf"/>
</dbReference>
<dbReference type="InterPro" id="IPR014284">
    <property type="entry name" value="RNA_pol_sigma-70_dom"/>
</dbReference>
<feature type="domain" description="RNA polymerase sigma-70 ECF-like HTH" evidence="6">
    <location>
        <begin position="38"/>
        <end position="178"/>
    </location>
</feature>
<dbReference type="NCBIfam" id="TIGR02937">
    <property type="entry name" value="sigma70-ECF"/>
    <property type="match status" value="1"/>
</dbReference>
<keyword evidence="5" id="KW-0804">Transcription</keyword>
<dbReference type="GO" id="GO:0003677">
    <property type="term" value="F:DNA binding"/>
    <property type="evidence" value="ECO:0007669"/>
    <property type="project" value="UniProtKB-KW"/>
</dbReference>
<dbReference type="Proteomes" id="UP000029692">
    <property type="component" value="Unassembled WGS sequence"/>
</dbReference>
<dbReference type="SUPFAM" id="SSF88946">
    <property type="entry name" value="Sigma2 domain of RNA polymerase sigma factors"/>
    <property type="match status" value="1"/>
</dbReference>
<dbReference type="GO" id="GO:0016987">
    <property type="term" value="F:sigma factor activity"/>
    <property type="evidence" value="ECO:0007669"/>
    <property type="project" value="UniProtKB-KW"/>
</dbReference>
<proteinExistence type="inferred from homology"/>
<keyword evidence="8" id="KW-1185">Reference proteome</keyword>